<dbReference type="EMBL" id="JAUSQM010000001">
    <property type="protein sequence ID" value="MDP9824147.1"/>
    <property type="molecule type" value="Genomic_DNA"/>
</dbReference>
<dbReference type="RefSeq" id="WP_306825429.1">
    <property type="nucleotide sequence ID" value="NZ_JAUSQM010000001.1"/>
</dbReference>
<dbReference type="Proteomes" id="UP001240447">
    <property type="component" value="Unassembled WGS sequence"/>
</dbReference>
<protein>
    <submittedName>
        <fullName evidence="2">SAM-dependent methyltransferase</fullName>
    </submittedName>
</protein>
<accession>A0ABT9NV38</accession>
<dbReference type="Gene3D" id="3.40.50.150">
    <property type="entry name" value="Vaccinia Virus protein VP39"/>
    <property type="match status" value="1"/>
</dbReference>
<gene>
    <name evidence="2" type="ORF">J2S59_003956</name>
</gene>
<evidence type="ECO:0000259" key="1">
    <source>
        <dbReference type="Pfam" id="PF13649"/>
    </source>
</evidence>
<dbReference type="GO" id="GO:0008168">
    <property type="term" value="F:methyltransferase activity"/>
    <property type="evidence" value="ECO:0007669"/>
    <property type="project" value="UniProtKB-KW"/>
</dbReference>
<dbReference type="InterPro" id="IPR029063">
    <property type="entry name" value="SAM-dependent_MTases_sf"/>
</dbReference>
<keyword evidence="2" id="KW-0489">Methyltransferase</keyword>
<comment type="caution">
    <text evidence="2">The sequence shown here is derived from an EMBL/GenBank/DDBJ whole genome shotgun (WGS) entry which is preliminary data.</text>
</comment>
<dbReference type="GO" id="GO:0032259">
    <property type="term" value="P:methylation"/>
    <property type="evidence" value="ECO:0007669"/>
    <property type="project" value="UniProtKB-KW"/>
</dbReference>
<evidence type="ECO:0000313" key="3">
    <source>
        <dbReference type="Proteomes" id="UP001240447"/>
    </source>
</evidence>
<sequence>MSAPHQSAARVHEVRVTPSAVHVRTEDEVILDVCFDGRRVWSFWVMRDARPDADGQGWTAPWPSSLHRYLDGRARITVRAHVSGAELFDEELSFGSGAGRIAVVDAEGRPLGIDKSGRLALTFDTRTPDQVAPLLDSIGEVLAALRAAGADAFLAYGTLLGAVREGALIGHDSDADLGYVSRFTHPADVVAESFRLQRRLVAMGYAISRYSGAAFKVDVLEADGSVRGLDVFGGFLWDGHLHLMGEIRTPFRAEWVHPLGTATLEGRTFPVPADTDRFLAATYGPSWRVPDPAYVFETPESTHRRLNGWFRGIRVKRQEWERTWSGERLAEPALEPTDFARWVYAEEPALDHILDVGCGRGVDAYWFATQGVQTHGLDFVPRAAARLAARAASEGVPAEFGSFNLLELRSVLGYGARAARLEGRRAVTARHVADATDAWGRRNLWRYASMALHEGGNLYLEFLVQPGGDGRGREHLRTLPVGLVVEELEACGARIRHHEVLEVPPVDASGQPRRTGRLVATWER</sequence>
<keyword evidence="2" id="KW-0808">Transferase</keyword>
<reference evidence="2 3" key="1">
    <citation type="submission" date="2023-07" db="EMBL/GenBank/DDBJ databases">
        <title>Sequencing the genomes of 1000 actinobacteria strains.</title>
        <authorList>
            <person name="Klenk H.-P."/>
        </authorList>
    </citation>
    <scope>NUCLEOTIDE SEQUENCE [LARGE SCALE GENOMIC DNA]</scope>
    <source>
        <strain evidence="2 3">GD13</strain>
    </source>
</reference>
<dbReference type="PANTHER" id="PTHR13627:SF31">
    <property type="entry name" value="RIBITOL 5-PHOSPHATE TRANSFERASE FKRP"/>
    <property type="match status" value="1"/>
</dbReference>
<keyword evidence="3" id="KW-1185">Reference proteome</keyword>
<dbReference type="InterPro" id="IPR052613">
    <property type="entry name" value="LicD_transferase"/>
</dbReference>
<dbReference type="PANTHER" id="PTHR13627">
    <property type="entry name" value="FUKUTIN RELATED PROTEIN"/>
    <property type="match status" value="1"/>
</dbReference>
<proteinExistence type="predicted"/>
<evidence type="ECO:0000313" key="2">
    <source>
        <dbReference type="EMBL" id="MDP9824147.1"/>
    </source>
</evidence>
<dbReference type="InterPro" id="IPR041698">
    <property type="entry name" value="Methyltransf_25"/>
</dbReference>
<dbReference type="Pfam" id="PF13649">
    <property type="entry name" value="Methyltransf_25"/>
    <property type="match status" value="1"/>
</dbReference>
<feature type="domain" description="Methyltransferase" evidence="1">
    <location>
        <begin position="353"/>
        <end position="402"/>
    </location>
</feature>
<organism evidence="2 3">
    <name type="scientific">Nocardioides massiliensis</name>
    <dbReference type="NCBI Taxonomy" id="1325935"/>
    <lineage>
        <taxon>Bacteria</taxon>
        <taxon>Bacillati</taxon>
        <taxon>Actinomycetota</taxon>
        <taxon>Actinomycetes</taxon>
        <taxon>Propionibacteriales</taxon>
        <taxon>Nocardioidaceae</taxon>
        <taxon>Nocardioides</taxon>
    </lineage>
</organism>
<name>A0ABT9NV38_9ACTN</name>
<dbReference type="SUPFAM" id="SSF53335">
    <property type="entry name" value="S-adenosyl-L-methionine-dependent methyltransferases"/>
    <property type="match status" value="1"/>
</dbReference>